<reference evidence="3" key="1">
    <citation type="submission" date="2021-06" db="EMBL/GenBank/DDBJ databases">
        <authorList>
            <consortium name="Wellcome Sanger Institute Data Sharing"/>
        </authorList>
    </citation>
    <scope>NUCLEOTIDE SEQUENCE [LARGE SCALE GENOMIC DNA]</scope>
</reference>
<dbReference type="Pfam" id="PF05461">
    <property type="entry name" value="ApoL"/>
    <property type="match status" value="2"/>
</dbReference>
<dbReference type="GO" id="GO:0008289">
    <property type="term" value="F:lipid binding"/>
    <property type="evidence" value="ECO:0007669"/>
    <property type="project" value="InterPro"/>
</dbReference>
<dbReference type="GO" id="GO:0005576">
    <property type="term" value="C:extracellular region"/>
    <property type="evidence" value="ECO:0007669"/>
    <property type="project" value="InterPro"/>
</dbReference>
<evidence type="ECO:0000313" key="3">
    <source>
        <dbReference type="Ensembl" id="ENSECRP00000014571.1"/>
    </source>
</evidence>
<dbReference type="AlphaFoldDB" id="A0A8C4SAP7"/>
<keyword evidence="2" id="KW-0732">Signal</keyword>
<dbReference type="GO" id="GO:0016020">
    <property type="term" value="C:membrane"/>
    <property type="evidence" value="ECO:0007669"/>
    <property type="project" value="TreeGrafter"/>
</dbReference>
<proteinExistence type="inferred from homology"/>
<dbReference type="GeneTree" id="ENSGT01030000234599"/>
<protein>
    <submittedName>
        <fullName evidence="3">Uncharacterized protein</fullName>
    </submittedName>
</protein>
<dbReference type="PANTHER" id="PTHR14096">
    <property type="entry name" value="APOLIPOPROTEIN L"/>
    <property type="match status" value="1"/>
</dbReference>
<accession>A0A8C4SAP7</accession>
<evidence type="ECO:0000313" key="4">
    <source>
        <dbReference type="Proteomes" id="UP000694620"/>
    </source>
</evidence>
<dbReference type="Ensembl" id="ENSECRT00000014827.1">
    <property type="protein sequence ID" value="ENSECRP00000014571.1"/>
    <property type="gene ID" value="ENSECRG00000009727.1"/>
</dbReference>
<feature type="signal peptide" evidence="2">
    <location>
        <begin position="1"/>
        <end position="20"/>
    </location>
</feature>
<reference evidence="3" key="3">
    <citation type="submission" date="2025-09" db="UniProtKB">
        <authorList>
            <consortium name="Ensembl"/>
        </authorList>
    </citation>
    <scope>IDENTIFICATION</scope>
</reference>
<dbReference type="PANTHER" id="PTHR14096:SF57">
    <property type="entry name" value="APOLIPOPROTEIN L4"/>
    <property type="match status" value="1"/>
</dbReference>
<dbReference type="GO" id="GO:0042157">
    <property type="term" value="P:lipoprotein metabolic process"/>
    <property type="evidence" value="ECO:0007669"/>
    <property type="project" value="InterPro"/>
</dbReference>
<feature type="chain" id="PRO_5034495931" evidence="2">
    <location>
        <begin position="21"/>
        <end position="234"/>
    </location>
</feature>
<evidence type="ECO:0000256" key="1">
    <source>
        <dbReference type="ARBA" id="ARBA00010090"/>
    </source>
</evidence>
<evidence type="ECO:0000256" key="2">
    <source>
        <dbReference type="SAM" id="SignalP"/>
    </source>
</evidence>
<name>A0A8C4SAP7_ERPCA</name>
<sequence>MFCSSYFSFFLMLCLFCASCQFHIKQEQKLNTILTAIESTTSRIDTVKRNANISTVAGSTVGVVSGALCITGLALAPVTFGVSTALTIAGAATGAAAAISGITTGITEAVLKSNDICKINDLLNEYKKQISENQEIDSEYVAGDVGTAGVRGVAKGAARVGGIVLSGVFIVVDIYSILSNSIDLSKGSKSRSAAAKKRTASMLRAELTKYRDLYELLQRGRRKTMQLHPCISQN</sequence>
<keyword evidence="4" id="KW-1185">Reference proteome</keyword>
<dbReference type="Proteomes" id="UP000694620">
    <property type="component" value="Chromosome 12"/>
</dbReference>
<organism evidence="3 4">
    <name type="scientific">Erpetoichthys calabaricus</name>
    <name type="common">Rope fish</name>
    <name type="synonym">Calamoichthys calabaricus</name>
    <dbReference type="NCBI Taxonomy" id="27687"/>
    <lineage>
        <taxon>Eukaryota</taxon>
        <taxon>Metazoa</taxon>
        <taxon>Chordata</taxon>
        <taxon>Craniata</taxon>
        <taxon>Vertebrata</taxon>
        <taxon>Euteleostomi</taxon>
        <taxon>Actinopterygii</taxon>
        <taxon>Polypteriformes</taxon>
        <taxon>Polypteridae</taxon>
        <taxon>Erpetoichthys</taxon>
    </lineage>
</organism>
<comment type="similarity">
    <text evidence="1">Belongs to the apolipoprotein L family.</text>
</comment>
<reference evidence="3" key="2">
    <citation type="submission" date="2025-08" db="UniProtKB">
        <authorList>
            <consortium name="Ensembl"/>
        </authorList>
    </citation>
    <scope>IDENTIFICATION</scope>
</reference>
<dbReference type="GO" id="GO:0006869">
    <property type="term" value="P:lipid transport"/>
    <property type="evidence" value="ECO:0007669"/>
    <property type="project" value="InterPro"/>
</dbReference>
<dbReference type="InterPro" id="IPR008405">
    <property type="entry name" value="ApoL"/>
</dbReference>